<proteinExistence type="predicted"/>
<dbReference type="NCBIfam" id="TIGR04183">
    <property type="entry name" value="Por_Secre_tail"/>
    <property type="match status" value="1"/>
</dbReference>
<feature type="chain" id="PRO_5002184339" evidence="3">
    <location>
        <begin position="20"/>
        <end position="411"/>
    </location>
</feature>
<dbReference type="HOGENOM" id="CLU_668850_0_0_10"/>
<evidence type="ECO:0000313" key="6">
    <source>
        <dbReference type="EMBL" id="AJR04777.1"/>
    </source>
</evidence>
<evidence type="ECO:0000259" key="4">
    <source>
        <dbReference type="Pfam" id="PF02018"/>
    </source>
</evidence>
<sequence length="411" mass="44717">MKKFTLFFLGAMLSFIAQSQNLAPNPTFNTTAGWNSNNPGINQDYISTDSRTADGSGLWRIVSNGTFNSRIQSDNISGLPAGNYKFGYWVRGAAGAKSKSFIRDNAQSTTIDGNVYAIQVADTWEYVESVFAISGTGSITLRVNVNDNTNGTSVEVDDVDFRQVFTENAFVTNPDFETGTLDGWSASGGQVVLVDATGNGSAHAGQLSFTEDQTKVNYLDNAIYDFGSTVSPNNIDISFDLYSSSTTINVQVLFDFFDASGAKINTLNTALKSVAVANTWENITLSKPIDIPFNKIQVRLKVKDGALFGDKVAFDNVVSEFSYVTLSVNNNEAVANDIKLFPNPAKNTLQVKSLNTITSINIYDITGKLVFNSNKIFDGKVDISNLNSGIYLARIEDSNRNYSVKKLVVTK</sequence>
<name>A0A0C5WF02_9FLAO</name>
<dbReference type="RefSeq" id="WP_044637657.1">
    <property type="nucleotide sequence ID" value="NZ_CP007202.1"/>
</dbReference>
<evidence type="ECO:0000259" key="5">
    <source>
        <dbReference type="Pfam" id="PF18962"/>
    </source>
</evidence>
<organism evidence="6 7">
    <name type="scientific">Siansivirga zeaxanthinifaciens CC-SAMT-1</name>
    <dbReference type="NCBI Taxonomy" id="1454006"/>
    <lineage>
        <taxon>Bacteria</taxon>
        <taxon>Pseudomonadati</taxon>
        <taxon>Bacteroidota</taxon>
        <taxon>Flavobacteriia</taxon>
        <taxon>Flavobacteriales</taxon>
        <taxon>Flavobacteriaceae</taxon>
        <taxon>Siansivirga</taxon>
    </lineage>
</organism>
<dbReference type="Pfam" id="PF02018">
    <property type="entry name" value="CBM_4_9"/>
    <property type="match status" value="1"/>
</dbReference>
<protein>
    <submittedName>
        <fullName evidence="6">Uncharacterized protein</fullName>
    </submittedName>
</protein>
<dbReference type="Proteomes" id="UP000032229">
    <property type="component" value="Chromosome"/>
</dbReference>
<dbReference type="Pfam" id="PF18962">
    <property type="entry name" value="Por_Secre_tail"/>
    <property type="match status" value="1"/>
</dbReference>
<dbReference type="KEGG" id="sze:AW14_04190"/>
<dbReference type="AlphaFoldDB" id="A0A0C5WF02"/>
<dbReference type="EMBL" id="CP007202">
    <property type="protein sequence ID" value="AJR04777.1"/>
    <property type="molecule type" value="Genomic_DNA"/>
</dbReference>
<feature type="signal peptide" evidence="3">
    <location>
        <begin position="1"/>
        <end position="19"/>
    </location>
</feature>
<feature type="domain" description="CBM-cenC" evidence="4">
    <location>
        <begin position="169"/>
        <end position="284"/>
    </location>
</feature>
<keyword evidence="7" id="KW-1185">Reference proteome</keyword>
<gene>
    <name evidence="6" type="ORF">AW14_04190</name>
</gene>
<dbReference type="GO" id="GO:0016798">
    <property type="term" value="F:hydrolase activity, acting on glycosyl bonds"/>
    <property type="evidence" value="ECO:0007669"/>
    <property type="project" value="InterPro"/>
</dbReference>
<dbReference type="InterPro" id="IPR026444">
    <property type="entry name" value="Secre_tail"/>
</dbReference>
<keyword evidence="2" id="KW-0378">Hydrolase</keyword>
<dbReference type="STRING" id="1454006.AW14_04190"/>
<evidence type="ECO:0000313" key="7">
    <source>
        <dbReference type="Proteomes" id="UP000032229"/>
    </source>
</evidence>
<evidence type="ECO:0000256" key="3">
    <source>
        <dbReference type="SAM" id="SignalP"/>
    </source>
</evidence>
<dbReference type="OrthoDB" id="862563at2"/>
<dbReference type="Gene3D" id="2.60.120.260">
    <property type="entry name" value="Galactose-binding domain-like"/>
    <property type="match status" value="2"/>
</dbReference>
<keyword evidence="1 3" id="KW-0732">Signal</keyword>
<evidence type="ECO:0000256" key="1">
    <source>
        <dbReference type="ARBA" id="ARBA00022729"/>
    </source>
</evidence>
<evidence type="ECO:0000256" key="2">
    <source>
        <dbReference type="ARBA" id="ARBA00022801"/>
    </source>
</evidence>
<accession>A0A0C5WF02</accession>
<feature type="domain" description="Secretion system C-terminal sorting" evidence="5">
    <location>
        <begin position="340"/>
        <end position="409"/>
    </location>
</feature>
<dbReference type="InterPro" id="IPR003305">
    <property type="entry name" value="CenC_carb-bd"/>
</dbReference>
<reference evidence="6 7" key="1">
    <citation type="submission" date="2014-02" db="EMBL/GenBank/DDBJ databases">
        <authorList>
            <person name="Young C.-C."/>
            <person name="Hameed A."/>
            <person name="Huang H.-C."/>
            <person name="Shahina M."/>
        </authorList>
    </citation>
    <scope>NUCLEOTIDE SEQUENCE [LARGE SCALE GENOMIC DNA]</scope>
    <source>
        <strain evidence="6 7">CC-SAMT-1</strain>
    </source>
</reference>